<dbReference type="SUPFAM" id="SSF48008">
    <property type="entry name" value="GntR ligand-binding domain-like"/>
    <property type="match status" value="1"/>
</dbReference>
<keyword evidence="1" id="KW-0805">Transcription regulation</keyword>
<dbReference type="PANTHER" id="PTHR43537">
    <property type="entry name" value="TRANSCRIPTIONAL REGULATOR, GNTR FAMILY"/>
    <property type="match status" value="1"/>
</dbReference>
<keyword evidence="2" id="KW-0238">DNA-binding</keyword>
<evidence type="ECO:0000256" key="2">
    <source>
        <dbReference type="ARBA" id="ARBA00023125"/>
    </source>
</evidence>
<dbReference type="Pfam" id="PF00392">
    <property type="entry name" value="GntR"/>
    <property type="match status" value="1"/>
</dbReference>
<reference evidence="5 6" key="1">
    <citation type="submission" date="2019-06" db="EMBL/GenBank/DDBJ databases">
        <title>Genome of new Rhodobacteraceae sp. SM1903.</title>
        <authorList>
            <person name="Ren X."/>
        </authorList>
    </citation>
    <scope>NUCLEOTIDE SEQUENCE [LARGE SCALE GENOMIC DNA]</scope>
    <source>
        <strain evidence="5 6">SM1903</strain>
    </source>
</reference>
<organism evidence="5 6">
    <name type="scientific">Pelagovum pacificum</name>
    <dbReference type="NCBI Taxonomy" id="2588711"/>
    <lineage>
        <taxon>Bacteria</taxon>
        <taxon>Pseudomonadati</taxon>
        <taxon>Pseudomonadota</taxon>
        <taxon>Alphaproteobacteria</taxon>
        <taxon>Rhodobacterales</taxon>
        <taxon>Paracoccaceae</taxon>
        <taxon>Pelagovum</taxon>
    </lineage>
</organism>
<dbReference type="InterPro" id="IPR036388">
    <property type="entry name" value="WH-like_DNA-bd_sf"/>
</dbReference>
<evidence type="ECO:0000256" key="3">
    <source>
        <dbReference type="ARBA" id="ARBA00023163"/>
    </source>
</evidence>
<dbReference type="Gene3D" id="1.10.10.10">
    <property type="entry name" value="Winged helix-like DNA-binding domain superfamily/Winged helix DNA-binding domain"/>
    <property type="match status" value="1"/>
</dbReference>
<dbReference type="OrthoDB" id="9028214at2"/>
<proteinExistence type="predicted"/>
<dbReference type="CDD" id="cd07377">
    <property type="entry name" value="WHTH_GntR"/>
    <property type="match status" value="1"/>
</dbReference>
<dbReference type="SUPFAM" id="SSF46785">
    <property type="entry name" value="Winged helix' DNA-binding domain"/>
    <property type="match status" value="1"/>
</dbReference>
<dbReference type="PRINTS" id="PR00035">
    <property type="entry name" value="HTHGNTR"/>
</dbReference>
<gene>
    <name evidence="5" type="ORF">FHY64_09470</name>
</gene>
<dbReference type="InterPro" id="IPR000524">
    <property type="entry name" value="Tscrpt_reg_HTH_GntR"/>
</dbReference>
<dbReference type="GO" id="GO:0003700">
    <property type="term" value="F:DNA-binding transcription factor activity"/>
    <property type="evidence" value="ECO:0007669"/>
    <property type="project" value="InterPro"/>
</dbReference>
<dbReference type="Proteomes" id="UP000314011">
    <property type="component" value="Unassembled WGS sequence"/>
</dbReference>
<protein>
    <submittedName>
        <fullName evidence="5">FadR family transcriptional regulator</fullName>
    </submittedName>
</protein>
<name>A0A5C5GFE5_9RHOB</name>
<dbReference type="AlphaFoldDB" id="A0A5C5GFE5"/>
<dbReference type="GO" id="GO:0003677">
    <property type="term" value="F:DNA binding"/>
    <property type="evidence" value="ECO:0007669"/>
    <property type="project" value="UniProtKB-KW"/>
</dbReference>
<dbReference type="Gene3D" id="1.20.120.530">
    <property type="entry name" value="GntR ligand-binding domain-like"/>
    <property type="match status" value="1"/>
</dbReference>
<dbReference type="SMART" id="SM00345">
    <property type="entry name" value="HTH_GNTR"/>
    <property type="match status" value="1"/>
</dbReference>
<comment type="caution">
    <text evidence="5">The sequence shown here is derived from an EMBL/GenBank/DDBJ whole genome shotgun (WGS) entry which is preliminary data.</text>
</comment>
<dbReference type="RefSeq" id="WP_140194169.1">
    <property type="nucleotide sequence ID" value="NZ_CP065915.1"/>
</dbReference>
<dbReference type="Pfam" id="PF07729">
    <property type="entry name" value="FCD"/>
    <property type="match status" value="1"/>
</dbReference>
<evidence type="ECO:0000259" key="4">
    <source>
        <dbReference type="PROSITE" id="PS50949"/>
    </source>
</evidence>
<dbReference type="InterPro" id="IPR036390">
    <property type="entry name" value="WH_DNA-bd_sf"/>
</dbReference>
<dbReference type="SMART" id="SM00895">
    <property type="entry name" value="FCD"/>
    <property type="match status" value="1"/>
</dbReference>
<dbReference type="PROSITE" id="PS50949">
    <property type="entry name" value="HTH_GNTR"/>
    <property type="match status" value="1"/>
</dbReference>
<feature type="domain" description="HTH gntR-type" evidence="4">
    <location>
        <begin position="10"/>
        <end position="78"/>
    </location>
</feature>
<evidence type="ECO:0000313" key="5">
    <source>
        <dbReference type="EMBL" id="TNY33482.1"/>
    </source>
</evidence>
<accession>A0A5C5GFE5</accession>
<sequence length="247" mass="27083">MKSAAPRKADTRARAIADDLRRAILSGDFAPGDKLPSEAQLTETHGVSRTVVREAIATLRLDGLVEAHQGAGVFVLDLARRRSTETAWLASTLELLEFRTPLEVAAAGLAAVRRSPVQEERILDRHAALCQHVDAGGDAFRDDDYRLHYAIAEATNNGQFTDFMRRVGEALVPPSSFIPHSDEETRRDYRILLIKEHEAIVRAISASDKDAAEEAMMAHLIGSQDRHRALLHSQRLGQVAVPTPAAS</sequence>
<dbReference type="InterPro" id="IPR008920">
    <property type="entry name" value="TF_FadR/GntR_C"/>
</dbReference>
<dbReference type="PANTHER" id="PTHR43537:SF5">
    <property type="entry name" value="UXU OPERON TRANSCRIPTIONAL REGULATOR"/>
    <property type="match status" value="1"/>
</dbReference>
<evidence type="ECO:0000256" key="1">
    <source>
        <dbReference type="ARBA" id="ARBA00023015"/>
    </source>
</evidence>
<dbReference type="InterPro" id="IPR011711">
    <property type="entry name" value="GntR_C"/>
</dbReference>
<keyword evidence="3" id="KW-0804">Transcription</keyword>
<evidence type="ECO:0000313" key="6">
    <source>
        <dbReference type="Proteomes" id="UP000314011"/>
    </source>
</evidence>
<keyword evidence="6" id="KW-1185">Reference proteome</keyword>
<dbReference type="EMBL" id="VFFF01000001">
    <property type="protein sequence ID" value="TNY33482.1"/>
    <property type="molecule type" value="Genomic_DNA"/>
</dbReference>